<name>L7JX31_TRAHO</name>
<dbReference type="HOGENOM" id="CLU_2361224_0_0_1"/>
<proteinExistence type="predicted"/>
<evidence type="ECO:0000313" key="2">
    <source>
        <dbReference type="Proteomes" id="UP000011185"/>
    </source>
</evidence>
<accession>L7JX31</accession>
<keyword evidence="2" id="KW-1185">Reference proteome</keyword>
<protein>
    <submittedName>
        <fullName evidence="1">Uncharacterized protein</fullName>
    </submittedName>
</protein>
<organism evidence="1 2">
    <name type="scientific">Trachipleistophora hominis</name>
    <name type="common">Microsporidian parasite</name>
    <dbReference type="NCBI Taxonomy" id="72359"/>
    <lineage>
        <taxon>Eukaryota</taxon>
        <taxon>Fungi</taxon>
        <taxon>Fungi incertae sedis</taxon>
        <taxon>Microsporidia</taxon>
        <taxon>Pleistophoridae</taxon>
        <taxon>Trachipleistophora</taxon>
    </lineage>
</organism>
<dbReference type="VEuPathDB" id="MicrosporidiaDB:THOM_1041"/>
<gene>
    <name evidence="1" type="ORF">THOM_1041</name>
</gene>
<reference evidence="1 2" key="1">
    <citation type="journal article" date="2012" name="PLoS Pathog.">
        <title>The genome of the obligate intracellular parasite Trachipleistophora hominis: new insights into microsporidian genome dynamics and reductive evolution.</title>
        <authorList>
            <person name="Heinz E."/>
            <person name="Williams T.A."/>
            <person name="Nakjang S."/>
            <person name="Noel C.J."/>
            <person name="Swan D.C."/>
            <person name="Goldberg A.V."/>
            <person name="Harris S.R."/>
            <person name="Weinmaier T."/>
            <person name="Markert S."/>
            <person name="Becher D."/>
            <person name="Bernhardt J."/>
            <person name="Dagan T."/>
            <person name="Hacker C."/>
            <person name="Lucocq J.M."/>
            <person name="Schweder T."/>
            <person name="Rattei T."/>
            <person name="Hall N."/>
            <person name="Hirt R.P."/>
            <person name="Embley T.M."/>
        </authorList>
    </citation>
    <scope>NUCLEOTIDE SEQUENCE [LARGE SCALE GENOMIC DNA]</scope>
</reference>
<dbReference type="InParanoid" id="L7JX31"/>
<sequence>MLAFTRNEKITPSYAILTIGMADLQRALNARIKTASYRNIPLYVVDECYLVVQHDNIYFCSCGRVVCWHVYGVMWGEWVGECDGDKYFGVVDERIV</sequence>
<dbReference type="AlphaFoldDB" id="L7JX31"/>
<dbReference type="Proteomes" id="UP000011185">
    <property type="component" value="Unassembled WGS sequence"/>
</dbReference>
<dbReference type="EMBL" id="JH993890">
    <property type="protein sequence ID" value="ELQ75989.1"/>
    <property type="molecule type" value="Genomic_DNA"/>
</dbReference>
<evidence type="ECO:0000313" key="1">
    <source>
        <dbReference type="EMBL" id="ELQ75989.1"/>
    </source>
</evidence>